<feature type="transmembrane region" description="Helical" evidence="2">
    <location>
        <begin position="148"/>
        <end position="170"/>
    </location>
</feature>
<keyword evidence="2" id="KW-0874">Quinone</keyword>
<dbReference type="InterPro" id="IPR001457">
    <property type="entry name" value="NADH_UbQ/plastoQ_OxRdtase_su6"/>
</dbReference>
<keyword evidence="2" id="KW-0472">Membrane</keyword>
<feature type="transmembrane region" description="Helical" evidence="2">
    <location>
        <begin position="94"/>
        <end position="112"/>
    </location>
</feature>
<keyword evidence="2" id="KW-0812">Transmembrane</keyword>
<organism evidence="3 4">
    <name type="scientific">Prevotella multiformis DSM 16608</name>
    <dbReference type="NCBI Taxonomy" id="888743"/>
    <lineage>
        <taxon>Bacteria</taxon>
        <taxon>Pseudomonadati</taxon>
        <taxon>Bacteroidota</taxon>
        <taxon>Bacteroidia</taxon>
        <taxon>Bacteroidales</taxon>
        <taxon>Prevotellaceae</taxon>
        <taxon>Prevotella</taxon>
    </lineage>
</organism>
<dbReference type="Pfam" id="PF00499">
    <property type="entry name" value="Oxidored_q3"/>
    <property type="match status" value="1"/>
</dbReference>
<comment type="subcellular location">
    <subcellularLocation>
        <location evidence="2">Cell membrane</location>
        <topology evidence="2">Multi-pass membrane protein</topology>
    </subcellularLocation>
</comment>
<dbReference type="STRING" id="888743.HMPREF9141_1101"/>
<feature type="transmembrane region" description="Helical" evidence="2">
    <location>
        <begin position="30"/>
        <end position="48"/>
    </location>
</feature>
<proteinExistence type="inferred from homology"/>
<keyword evidence="2" id="KW-1133">Transmembrane helix</keyword>
<sequence length="179" mass="19642">MARLIMFAVLAVVILASAVFCVSTKRIMRAATALLFVLFGVAGLYFLLDYTFLGAVQISIYAGGITMMYIFAIQLVSKRTLQGLSERWLGKRTILAAFIALAGFATVVVVLLKNELIRNTVVEGDSLSRELTMDTVGQTLMSADKYGYVLPFEFISVFLLACIIGGLVILNHKKKEESK</sequence>
<dbReference type="eggNOG" id="COG0839">
    <property type="taxonomic scope" value="Bacteria"/>
</dbReference>
<protein>
    <recommendedName>
        <fullName evidence="2">NADH-quinone oxidoreductase subunit J</fullName>
        <ecNumber evidence="2">7.1.1.-</ecNumber>
    </recommendedName>
</protein>
<keyword evidence="2" id="KW-0520">NAD</keyword>
<dbReference type="HOGENOM" id="CLU_085957_2_1_10"/>
<evidence type="ECO:0000313" key="4">
    <source>
        <dbReference type="Proteomes" id="UP000005697"/>
    </source>
</evidence>
<accession>F0F684</accession>
<dbReference type="Proteomes" id="UP000005697">
    <property type="component" value="Unassembled WGS sequence"/>
</dbReference>
<comment type="caution">
    <text evidence="3">The sequence shown here is derived from an EMBL/GenBank/DDBJ whole genome shotgun (WGS) entry which is preliminary data.</text>
</comment>
<evidence type="ECO:0000256" key="1">
    <source>
        <dbReference type="ARBA" id="ARBA00005698"/>
    </source>
</evidence>
<keyword evidence="2" id="KW-1003">Cell membrane</keyword>
<name>F0F684_9BACT</name>
<evidence type="ECO:0000256" key="2">
    <source>
        <dbReference type="RuleBase" id="RU004429"/>
    </source>
</evidence>
<dbReference type="Gene3D" id="1.20.120.1200">
    <property type="entry name" value="NADH-ubiquinone/plastoquinone oxidoreductase chain 6, subunit NuoJ"/>
    <property type="match status" value="1"/>
</dbReference>
<dbReference type="PANTHER" id="PTHR33269">
    <property type="entry name" value="NADH-UBIQUINONE OXIDOREDUCTASE CHAIN 6"/>
    <property type="match status" value="1"/>
</dbReference>
<dbReference type="InterPro" id="IPR042106">
    <property type="entry name" value="Nuo/plastoQ_OxRdtase_6_NuoJ"/>
</dbReference>
<dbReference type="EMBL" id="AEWX01000016">
    <property type="protein sequence ID" value="EGC20365.1"/>
    <property type="molecule type" value="Genomic_DNA"/>
</dbReference>
<dbReference type="AlphaFoldDB" id="F0F684"/>
<dbReference type="OrthoDB" id="1078059at2"/>
<dbReference type="RefSeq" id="WP_007368631.1">
    <property type="nucleotide sequence ID" value="NZ_GL872283.1"/>
</dbReference>
<reference evidence="3 4" key="1">
    <citation type="submission" date="2011-01" db="EMBL/GenBank/DDBJ databases">
        <authorList>
            <person name="Muzny D."/>
            <person name="Qin X."/>
            <person name="Deng J."/>
            <person name="Jiang H."/>
            <person name="Liu Y."/>
            <person name="Qu J."/>
            <person name="Song X.-Z."/>
            <person name="Zhang L."/>
            <person name="Thornton R."/>
            <person name="Coyle M."/>
            <person name="Francisco L."/>
            <person name="Jackson L."/>
            <person name="Javaid M."/>
            <person name="Korchina V."/>
            <person name="Kovar C."/>
            <person name="Mata R."/>
            <person name="Mathew T."/>
            <person name="Ngo R."/>
            <person name="Nguyen L."/>
            <person name="Nguyen N."/>
            <person name="Okwuonu G."/>
            <person name="Ongeri F."/>
            <person name="Pham C."/>
            <person name="Simmons D."/>
            <person name="Wilczek-Boney K."/>
            <person name="Hale W."/>
            <person name="Jakkamsetti A."/>
            <person name="Pham P."/>
            <person name="Ruth R."/>
            <person name="San Lucas F."/>
            <person name="Warren J."/>
            <person name="Zhang J."/>
            <person name="Zhao Z."/>
            <person name="Zhou C."/>
            <person name="Zhu D."/>
            <person name="Lee S."/>
            <person name="Bess C."/>
            <person name="Blankenburg K."/>
            <person name="Forbes L."/>
            <person name="Fu Q."/>
            <person name="Gubbala S."/>
            <person name="Hirani K."/>
            <person name="Jayaseelan J.C."/>
            <person name="Lara F."/>
            <person name="Munidasa M."/>
            <person name="Palculict T."/>
            <person name="Patil S."/>
            <person name="Pu L.-L."/>
            <person name="Saada N."/>
            <person name="Tang L."/>
            <person name="Weissenberger G."/>
            <person name="Zhu Y."/>
            <person name="Hemphill L."/>
            <person name="Shang Y."/>
            <person name="Youmans B."/>
            <person name="Ayvaz T."/>
            <person name="Ross M."/>
            <person name="Santibanez J."/>
            <person name="Aqrawi P."/>
            <person name="Gross S."/>
            <person name="Joshi V."/>
            <person name="Fowler G."/>
            <person name="Nazareth L."/>
            <person name="Reid J."/>
            <person name="Worley K."/>
            <person name="Petrosino J."/>
            <person name="Highlander S."/>
            <person name="Gibbs R."/>
        </authorList>
    </citation>
    <scope>NUCLEOTIDE SEQUENCE [LARGE SCALE GENOMIC DNA]</scope>
    <source>
        <strain evidence="3 4">DSM 16608</strain>
    </source>
</reference>
<keyword evidence="3" id="KW-0830">Ubiquinone</keyword>
<evidence type="ECO:0000313" key="3">
    <source>
        <dbReference type="EMBL" id="EGC20365.1"/>
    </source>
</evidence>
<dbReference type="EC" id="7.1.1.-" evidence="2"/>
<comment type="function">
    <text evidence="2">NDH-1 shuttles electrons from NADH, via FMN and iron-sulfur (Fe-S) centers, to quinones in the respiratory chain. Couples the redox reaction to proton translocation (for every two electrons transferred, four hydrogen ions are translocated across the cytoplasmic membrane), and thus conserves the redox energy in a proton gradient.</text>
</comment>
<gene>
    <name evidence="3" type="primary">nuoJ</name>
    <name evidence="3" type="ORF">HMPREF9141_1101</name>
</gene>
<keyword evidence="4" id="KW-1185">Reference proteome</keyword>
<keyword evidence="3" id="KW-0560">Oxidoreductase</keyword>
<feature type="transmembrane region" description="Helical" evidence="2">
    <location>
        <begin position="54"/>
        <end position="73"/>
    </location>
</feature>
<dbReference type="GO" id="GO:0008137">
    <property type="term" value="F:NADH dehydrogenase (ubiquinone) activity"/>
    <property type="evidence" value="ECO:0007669"/>
    <property type="project" value="UniProtKB-UniRule"/>
</dbReference>
<dbReference type="PANTHER" id="PTHR33269:SF17">
    <property type="entry name" value="NADH-UBIQUINONE OXIDOREDUCTASE CHAIN 6"/>
    <property type="match status" value="1"/>
</dbReference>
<dbReference type="GO" id="GO:0005886">
    <property type="term" value="C:plasma membrane"/>
    <property type="evidence" value="ECO:0007669"/>
    <property type="project" value="UniProtKB-SubCell"/>
</dbReference>
<comment type="similarity">
    <text evidence="1 2">Belongs to the complex I subunit 6 family.</text>
</comment>
<dbReference type="GO" id="GO:0048038">
    <property type="term" value="F:quinone binding"/>
    <property type="evidence" value="ECO:0007669"/>
    <property type="project" value="UniProtKB-UniRule"/>
</dbReference>
<comment type="catalytic activity">
    <reaction evidence="2">
        <text>a quinone + NADH + 5 H(+)(in) = a quinol + NAD(+) + 4 H(+)(out)</text>
        <dbReference type="Rhea" id="RHEA:57888"/>
        <dbReference type="ChEBI" id="CHEBI:15378"/>
        <dbReference type="ChEBI" id="CHEBI:24646"/>
        <dbReference type="ChEBI" id="CHEBI:57540"/>
        <dbReference type="ChEBI" id="CHEBI:57945"/>
        <dbReference type="ChEBI" id="CHEBI:132124"/>
    </reaction>
</comment>
<dbReference type="GO" id="GO:0016491">
    <property type="term" value="F:oxidoreductase activity"/>
    <property type="evidence" value="ECO:0007669"/>
    <property type="project" value="UniProtKB-KW"/>
</dbReference>
<feature type="transmembrane region" description="Helical" evidence="2">
    <location>
        <begin position="6"/>
        <end position="23"/>
    </location>
</feature>